<sequence>MSYEISLVRKDMEINKMEFKSTSRLHNWMFGTIITISIGILLTLIFK</sequence>
<dbReference type="EMBL" id="CP005877">
    <property type="protein sequence ID" value="AHH10026.1"/>
    <property type="molecule type" value="Genomic_DNA"/>
</dbReference>
<organism evidence="2">
    <name type="scientific">Borrelia parkeri SLO</name>
    <dbReference type="NCBI Taxonomy" id="1313294"/>
    <lineage>
        <taxon>Bacteria</taxon>
        <taxon>Pseudomonadati</taxon>
        <taxon>Spirochaetota</taxon>
        <taxon>Spirochaetia</taxon>
        <taxon>Spirochaetales</taxon>
        <taxon>Borreliaceae</taxon>
        <taxon>Borrelia</taxon>
    </lineage>
</organism>
<proteinExistence type="predicted"/>
<reference evidence="2" key="1">
    <citation type="submission" date="2013-04" db="EMBL/GenBank/DDBJ databases">
        <title>Comparative Genomics of Relapsing Fever Spirochetes.</title>
        <authorList>
            <person name="Schwan T.G."/>
            <person name="Raffel S.J."/>
            <person name="Porcella S.F."/>
            <person name="Martens C.A."/>
            <person name="Bruno D.P."/>
            <person name="Ricklefs S.M."/>
            <person name="Barbian K.B."/>
        </authorList>
    </citation>
    <scope>NUCLEOTIDE SEQUENCE</scope>
    <source>
        <strain evidence="2">SLO</strain>
        <plasmid evidence="2">unnamed</plasmid>
    </source>
</reference>
<evidence type="ECO:0000256" key="1">
    <source>
        <dbReference type="SAM" id="Phobius"/>
    </source>
</evidence>
<geneLocation type="plasmid" evidence="2">
    <name>unnamed</name>
</geneLocation>
<keyword evidence="1" id="KW-0472">Membrane</keyword>
<keyword evidence="1" id="KW-0812">Transmembrane</keyword>
<keyword evidence="2" id="KW-0614">Plasmid</keyword>
<evidence type="ECO:0000313" key="2">
    <source>
        <dbReference type="EMBL" id="AHH10026.1"/>
    </source>
</evidence>
<keyword evidence="1" id="KW-1133">Transmembrane helix</keyword>
<dbReference type="HOGENOM" id="CLU_3165305_0_0_12"/>
<gene>
    <name evidence="2" type="ORF">BPA_0053104</name>
</gene>
<dbReference type="AlphaFoldDB" id="W5SY89"/>
<name>W5SY89_BORPR</name>
<feature type="transmembrane region" description="Helical" evidence="1">
    <location>
        <begin position="25"/>
        <end position="46"/>
    </location>
</feature>
<accession>W5SY89</accession>
<protein>
    <submittedName>
        <fullName evidence="2">BDR-repeat family protein</fullName>
    </submittedName>
</protein>